<name>A0A5B0PGX3_PUCGR</name>
<dbReference type="EMBL" id="VDEP01000339">
    <property type="protein sequence ID" value="KAA1100875.1"/>
    <property type="molecule type" value="Genomic_DNA"/>
</dbReference>
<accession>A0A5B0PGX3</accession>
<dbReference type="Proteomes" id="UP000325313">
    <property type="component" value="Unassembled WGS sequence"/>
</dbReference>
<comment type="caution">
    <text evidence="1">The sequence shown here is derived from an EMBL/GenBank/DDBJ whole genome shotgun (WGS) entry which is preliminary data.</text>
</comment>
<sequence>MYKAEWARYLEKLGRWRDSLGVIGEIIKNEGKLQPKCWAGLGFVGLRLVFGWAPLENLKTDDLEQGFIEGETPKVIEDTTQAEKLSDPD</sequence>
<proteinExistence type="predicted"/>
<protein>
    <submittedName>
        <fullName evidence="1">Uncharacterized protein</fullName>
    </submittedName>
</protein>
<organism evidence="1 2">
    <name type="scientific">Puccinia graminis f. sp. tritici</name>
    <dbReference type="NCBI Taxonomy" id="56615"/>
    <lineage>
        <taxon>Eukaryota</taxon>
        <taxon>Fungi</taxon>
        <taxon>Dikarya</taxon>
        <taxon>Basidiomycota</taxon>
        <taxon>Pucciniomycotina</taxon>
        <taxon>Pucciniomycetes</taxon>
        <taxon>Pucciniales</taxon>
        <taxon>Pucciniaceae</taxon>
        <taxon>Puccinia</taxon>
    </lineage>
</organism>
<dbReference type="AlphaFoldDB" id="A0A5B0PGX3"/>
<gene>
    <name evidence="1" type="ORF">PGTUg99_031698</name>
</gene>
<evidence type="ECO:0000313" key="1">
    <source>
        <dbReference type="EMBL" id="KAA1100875.1"/>
    </source>
</evidence>
<reference evidence="1 2" key="1">
    <citation type="submission" date="2019-05" db="EMBL/GenBank/DDBJ databases">
        <title>Emergence of the Ug99 lineage of the wheat stem rust pathogen through somatic hybridization.</title>
        <authorList>
            <person name="Li F."/>
            <person name="Upadhyaya N.M."/>
            <person name="Sperschneider J."/>
            <person name="Matny O."/>
            <person name="Nguyen-Phuc H."/>
            <person name="Mago R."/>
            <person name="Raley C."/>
            <person name="Miller M.E."/>
            <person name="Silverstein K.A.T."/>
            <person name="Henningsen E."/>
            <person name="Hirsch C.D."/>
            <person name="Visser B."/>
            <person name="Pretorius Z.A."/>
            <person name="Steffenson B.J."/>
            <person name="Schwessinger B."/>
            <person name="Dodds P.N."/>
            <person name="Figueroa M."/>
        </authorList>
    </citation>
    <scope>NUCLEOTIDE SEQUENCE [LARGE SCALE GENOMIC DNA]</scope>
    <source>
        <strain evidence="1 2">Ug99</strain>
    </source>
</reference>
<evidence type="ECO:0000313" key="2">
    <source>
        <dbReference type="Proteomes" id="UP000325313"/>
    </source>
</evidence>